<dbReference type="HOGENOM" id="CLU_177560_0_0_4"/>
<sequence>MAYTWRGTRCRFARRRRRSDRRVPRGMPDGDCELPGTVVRGAGSRAAVRNPPFRCDCRTGRRKLPAKSIDDETRRGAIVGGLAPMVASMERGLLHRNWQTLKLA</sequence>
<proteinExistence type="predicted"/>
<reference evidence="1" key="1">
    <citation type="submission" date="2009-05" db="EMBL/GenBank/DDBJ databases">
        <authorList>
            <person name="Harkins D.M."/>
            <person name="DeShazer D."/>
            <person name="Woods D.E."/>
            <person name="Brinkac L.M."/>
            <person name="Brown K.A."/>
            <person name="Hung G.C."/>
            <person name="Tuanyok A."/>
            <person name="Zhang B."/>
            <person name="Nierman W.C."/>
        </authorList>
    </citation>
    <scope>NUCLEOTIDE SEQUENCE [LARGE SCALE GENOMIC DNA]</scope>
    <source>
        <strain evidence="1">1710a</strain>
    </source>
</reference>
<accession>A0A0E1VVY9</accession>
<evidence type="ECO:0000313" key="1">
    <source>
        <dbReference type="EMBL" id="EET05100.1"/>
    </source>
</evidence>
<protein>
    <submittedName>
        <fullName evidence="1">Putative lipoprotein</fullName>
    </submittedName>
</protein>
<gene>
    <name evidence="1" type="ORF">BURPS1710A_A1881</name>
</gene>
<organism evidence="1">
    <name type="scientific">Burkholderia pseudomallei 1710a</name>
    <dbReference type="NCBI Taxonomy" id="320371"/>
    <lineage>
        <taxon>Bacteria</taxon>
        <taxon>Pseudomonadati</taxon>
        <taxon>Pseudomonadota</taxon>
        <taxon>Betaproteobacteria</taxon>
        <taxon>Burkholderiales</taxon>
        <taxon>Burkholderiaceae</taxon>
        <taxon>Burkholderia</taxon>
        <taxon>pseudomallei group</taxon>
    </lineage>
</organism>
<dbReference type="EMBL" id="CM000833">
    <property type="protein sequence ID" value="EET05100.1"/>
    <property type="molecule type" value="Genomic_DNA"/>
</dbReference>
<dbReference type="Proteomes" id="UP000001812">
    <property type="component" value="Chromosome II"/>
</dbReference>
<name>A0A0E1VVY9_BURPE</name>
<keyword evidence="1" id="KW-0449">Lipoprotein</keyword>
<dbReference type="AlphaFoldDB" id="A0A0E1VVY9"/>